<organism evidence="6 7">
    <name type="scientific">Candidatus Lachnoclostridium stercoripullorum</name>
    <dbReference type="NCBI Taxonomy" id="2838635"/>
    <lineage>
        <taxon>Bacteria</taxon>
        <taxon>Bacillati</taxon>
        <taxon>Bacillota</taxon>
        <taxon>Clostridia</taxon>
        <taxon>Lachnospirales</taxon>
        <taxon>Lachnospiraceae</taxon>
    </lineage>
</organism>
<evidence type="ECO:0000256" key="2">
    <source>
        <dbReference type="ARBA" id="ARBA00022917"/>
    </source>
</evidence>
<dbReference type="Proteomes" id="UP000886780">
    <property type="component" value="Unassembled WGS sequence"/>
</dbReference>
<proteinExistence type="inferred from homology"/>
<dbReference type="GO" id="GO:0002161">
    <property type="term" value="F:aminoacyl-tRNA deacylase activity"/>
    <property type="evidence" value="ECO:0007669"/>
    <property type="project" value="InterPro"/>
</dbReference>
<dbReference type="InterPro" id="IPR007214">
    <property type="entry name" value="YbaK/aa-tRNA-synth-assoc-dom"/>
</dbReference>
<evidence type="ECO:0000313" key="7">
    <source>
        <dbReference type="Proteomes" id="UP000886780"/>
    </source>
</evidence>
<dbReference type="Gene3D" id="3.90.960.10">
    <property type="entry name" value="YbaK/aminoacyl-tRNA synthetase-associated domain"/>
    <property type="match status" value="1"/>
</dbReference>
<dbReference type="NCBIfam" id="TIGR00011">
    <property type="entry name" value="YbaK_EbsC"/>
    <property type="match status" value="1"/>
</dbReference>
<feature type="domain" description="YbaK/aminoacyl-tRNA synthetase-associated" evidence="5">
    <location>
        <begin position="34"/>
        <end position="144"/>
    </location>
</feature>
<evidence type="ECO:0000256" key="3">
    <source>
        <dbReference type="ARBA" id="ARBA00023239"/>
    </source>
</evidence>
<dbReference type="GO" id="GO:0006412">
    <property type="term" value="P:translation"/>
    <property type="evidence" value="ECO:0007669"/>
    <property type="project" value="UniProtKB-KW"/>
</dbReference>
<evidence type="ECO:0000256" key="1">
    <source>
        <dbReference type="ARBA" id="ARBA00009798"/>
    </source>
</evidence>
<comment type="similarity">
    <text evidence="1 4">Belongs to the prolyl-tRNA editing family. YbaK/EbsC subfamily.</text>
</comment>
<evidence type="ECO:0000259" key="5">
    <source>
        <dbReference type="Pfam" id="PF04073"/>
    </source>
</evidence>
<evidence type="ECO:0000313" key="6">
    <source>
        <dbReference type="EMBL" id="HIX53119.1"/>
    </source>
</evidence>
<dbReference type="InterPro" id="IPR036754">
    <property type="entry name" value="YbaK/aa-tRNA-synt-asso_dom_sf"/>
</dbReference>
<dbReference type="PANTHER" id="PTHR30411:SF0">
    <property type="entry name" value="CYS-TRNA(PRO)_CYS-TRNA(CYS) DEACYLASE YBAK"/>
    <property type="match status" value="1"/>
</dbReference>
<evidence type="ECO:0000256" key="4">
    <source>
        <dbReference type="PIRNR" id="PIRNR006181"/>
    </source>
</evidence>
<dbReference type="SUPFAM" id="SSF55826">
    <property type="entry name" value="YbaK/ProRS associated domain"/>
    <property type="match status" value="1"/>
</dbReference>
<dbReference type="Pfam" id="PF04073">
    <property type="entry name" value="tRNA_edit"/>
    <property type="match status" value="1"/>
</dbReference>
<protein>
    <recommendedName>
        <fullName evidence="4">Cys-tRNA(Pro)/Cys-tRNA(Cys) deacylase</fullName>
        <ecNumber evidence="4">4.2.-.-</ecNumber>
    </recommendedName>
</protein>
<gene>
    <name evidence="6" type="primary">ybaK</name>
    <name evidence="6" type="ORF">IAA28_09995</name>
</gene>
<reference evidence="6" key="1">
    <citation type="journal article" date="2021" name="PeerJ">
        <title>Extensive microbial diversity within the chicken gut microbiome revealed by metagenomics and culture.</title>
        <authorList>
            <person name="Gilroy R."/>
            <person name="Ravi A."/>
            <person name="Getino M."/>
            <person name="Pursley I."/>
            <person name="Horton D.L."/>
            <person name="Alikhan N.F."/>
            <person name="Baker D."/>
            <person name="Gharbi K."/>
            <person name="Hall N."/>
            <person name="Watson M."/>
            <person name="Adriaenssens E.M."/>
            <person name="Foster-Nyarko E."/>
            <person name="Jarju S."/>
            <person name="Secka A."/>
            <person name="Antonio M."/>
            <person name="Oren A."/>
            <person name="Chaudhuri R.R."/>
            <person name="La Ragione R."/>
            <person name="Hildebrand F."/>
            <person name="Pallen M.J."/>
        </authorList>
    </citation>
    <scope>NUCLEOTIDE SEQUENCE</scope>
    <source>
        <strain evidence="6">ChiGjej4B4-12881</strain>
    </source>
</reference>
<accession>A0A9D1W683</accession>
<dbReference type="AlphaFoldDB" id="A0A9D1W683"/>
<reference evidence="6" key="2">
    <citation type="submission" date="2021-04" db="EMBL/GenBank/DDBJ databases">
        <authorList>
            <person name="Gilroy R."/>
        </authorList>
    </citation>
    <scope>NUCLEOTIDE SEQUENCE</scope>
    <source>
        <strain evidence="6">ChiGjej4B4-12881</strain>
    </source>
</reference>
<dbReference type="PIRSF" id="PIRSF006181">
    <property type="entry name" value="EbsC_YbaK"/>
    <property type="match status" value="1"/>
</dbReference>
<dbReference type="CDD" id="cd00002">
    <property type="entry name" value="YbaK_deacylase"/>
    <property type="match status" value="1"/>
</dbReference>
<dbReference type="EC" id="4.2.-.-" evidence="4"/>
<dbReference type="GO" id="GO:0016829">
    <property type="term" value="F:lyase activity"/>
    <property type="evidence" value="ECO:0007669"/>
    <property type="project" value="UniProtKB-KW"/>
</dbReference>
<dbReference type="EMBL" id="DXEU01000182">
    <property type="protein sequence ID" value="HIX53119.1"/>
    <property type="molecule type" value="Genomic_DNA"/>
</dbReference>
<comment type="caution">
    <text evidence="6">The sequence shown here is derived from an EMBL/GenBank/DDBJ whole genome shotgun (WGS) entry which is preliminary data.</text>
</comment>
<name>A0A9D1W683_9FIRM</name>
<dbReference type="InterPro" id="IPR004369">
    <property type="entry name" value="Prolyl-tRNA_editing_YbaK/EbsC"/>
</dbReference>
<keyword evidence="3 4" id="KW-0456">Lyase</keyword>
<keyword evidence="2 4" id="KW-0648">Protein biosynthesis</keyword>
<sequence>MEKTNVMRLLDQAGIAYEAREYEVDEKDLSGSHAADVMGEDHDLVFKTLVLKGERTGHLVCCIPVDEELDLKKAARAAGDKKVEMLPMKDLLGVTGYIRGGCSPVGMKKKFPTYIEETAVLFDRIAVSAGVRGKQILVNPEALAAYVEGEFVPLIKE</sequence>
<dbReference type="PANTHER" id="PTHR30411">
    <property type="entry name" value="CYTOPLASMIC PROTEIN"/>
    <property type="match status" value="1"/>
</dbReference>